<dbReference type="AlphaFoldDB" id="A0A0P7TY22"/>
<dbReference type="InterPro" id="IPR001194">
    <property type="entry name" value="cDENN_dom"/>
</dbReference>
<dbReference type="PANTHER" id="PTHR15288">
    <property type="entry name" value="DENN DOMAIN-CONTAINING PROTEIN 2"/>
    <property type="match status" value="1"/>
</dbReference>
<dbReference type="Pfam" id="PF02141">
    <property type="entry name" value="DENN"/>
    <property type="match status" value="1"/>
</dbReference>
<dbReference type="Gene3D" id="3.30.450.200">
    <property type="match status" value="1"/>
</dbReference>
<protein>
    <submittedName>
        <fullName evidence="4">DENN domain-containing protein 2C-like</fullName>
    </submittedName>
</protein>
<dbReference type="EMBL" id="JARO02008690">
    <property type="protein sequence ID" value="KPP62436.1"/>
    <property type="molecule type" value="Genomic_DNA"/>
</dbReference>
<feature type="region of interest" description="Disordered" evidence="2">
    <location>
        <begin position="116"/>
        <end position="145"/>
    </location>
</feature>
<dbReference type="InterPro" id="IPR005113">
    <property type="entry name" value="uDENN_dom"/>
</dbReference>
<gene>
    <name evidence="4" type="ORF">Z043_119384</name>
</gene>
<dbReference type="Pfam" id="PF03456">
    <property type="entry name" value="uDENN"/>
    <property type="match status" value="1"/>
</dbReference>
<dbReference type="InterPro" id="IPR043153">
    <property type="entry name" value="DENN_C"/>
</dbReference>
<dbReference type="SMART" id="SM00800">
    <property type="entry name" value="uDENN"/>
    <property type="match status" value="1"/>
</dbReference>
<feature type="region of interest" description="Disordered" evidence="2">
    <location>
        <begin position="347"/>
        <end position="417"/>
    </location>
</feature>
<proteinExistence type="predicted"/>
<keyword evidence="1" id="KW-0344">Guanine-nucleotide releasing factor</keyword>
<feature type="region of interest" description="Disordered" evidence="2">
    <location>
        <begin position="430"/>
        <end position="475"/>
    </location>
</feature>
<dbReference type="Proteomes" id="UP000034805">
    <property type="component" value="Unassembled WGS sequence"/>
</dbReference>
<organism evidence="4 5">
    <name type="scientific">Scleropages formosus</name>
    <name type="common">Asian bonytongue</name>
    <name type="synonym">Osteoglossum formosum</name>
    <dbReference type="NCBI Taxonomy" id="113540"/>
    <lineage>
        <taxon>Eukaryota</taxon>
        <taxon>Metazoa</taxon>
        <taxon>Chordata</taxon>
        <taxon>Craniata</taxon>
        <taxon>Vertebrata</taxon>
        <taxon>Euteleostomi</taxon>
        <taxon>Actinopterygii</taxon>
        <taxon>Neopterygii</taxon>
        <taxon>Teleostei</taxon>
        <taxon>Osteoglossocephala</taxon>
        <taxon>Osteoglossomorpha</taxon>
        <taxon>Osteoglossiformes</taxon>
        <taxon>Osteoglossidae</taxon>
        <taxon>Scleropages</taxon>
    </lineage>
</organism>
<dbReference type="InterPro" id="IPR005112">
    <property type="entry name" value="dDENN_dom"/>
</dbReference>
<dbReference type="FunFam" id="3.40.50.11500:FF:000004">
    <property type="entry name" value="DENN domain-containing protein 2C isoform X1"/>
    <property type="match status" value="1"/>
</dbReference>
<dbReference type="InterPro" id="IPR051942">
    <property type="entry name" value="DENN_domain_containing_2"/>
</dbReference>
<dbReference type="PROSITE" id="PS50211">
    <property type="entry name" value="DENN"/>
    <property type="match status" value="1"/>
</dbReference>
<feature type="domain" description="UDENN" evidence="3">
    <location>
        <begin position="501"/>
        <end position="899"/>
    </location>
</feature>
<feature type="compositionally biased region" description="Pro residues" evidence="2">
    <location>
        <begin position="258"/>
        <end position="269"/>
    </location>
</feature>
<accession>A0A0P7TY22</accession>
<reference evidence="4 5" key="1">
    <citation type="submission" date="2015-08" db="EMBL/GenBank/DDBJ databases">
        <title>The genome of the Asian arowana (Scleropages formosus).</title>
        <authorList>
            <person name="Tan M.H."/>
            <person name="Gan H.M."/>
            <person name="Croft L.J."/>
            <person name="Austin C.M."/>
        </authorList>
    </citation>
    <scope>NUCLEOTIDE SEQUENCE [LARGE SCALE GENOMIC DNA]</scope>
    <source>
        <strain evidence="4">Aro1</strain>
    </source>
</reference>
<dbReference type="InterPro" id="IPR037516">
    <property type="entry name" value="Tripartite_DENN"/>
</dbReference>
<feature type="compositionally biased region" description="Basic and acidic residues" evidence="2">
    <location>
        <begin position="41"/>
        <end position="55"/>
    </location>
</feature>
<evidence type="ECO:0000256" key="2">
    <source>
        <dbReference type="SAM" id="MobiDB-lite"/>
    </source>
</evidence>
<evidence type="ECO:0000313" key="4">
    <source>
        <dbReference type="EMBL" id="KPP62436.1"/>
    </source>
</evidence>
<feature type="region of interest" description="Disordered" evidence="2">
    <location>
        <begin position="1"/>
        <end position="75"/>
    </location>
</feature>
<feature type="region of interest" description="Disordered" evidence="2">
    <location>
        <begin position="212"/>
        <end position="279"/>
    </location>
</feature>
<comment type="caution">
    <text evidence="4">The sequence shown here is derived from an EMBL/GenBank/DDBJ whole genome shotgun (WGS) entry which is preliminary data.</text>
</comment>
<dbReference type="PANTHER" id="PTHR15288:SF6">
    <property type="entry name" value="DENN DOMAIN-CONTAINING PROTEIN 2C"/>
    <property type="match status" value="1"/>
</dbReference>
<evidence type="ECO:0000259" key="3">
    <source>
        <dbReference type="PROSITE" id="PS50211"/>
    </source>
</evidence>
<dbReference type="GO" id="GO:0005085">
    <property type="term" value="F:guanyl-nucleotide exchange factor activity"/>
    <property type="evidence" value="ECO:0007669"/>
    <property type="project" value="UniProtKB-KW"/>
</dbReference>
<dbReference type="STRING" id="113540.ENSSFOP00015011908"/>
<dbReference type="SMART" id="SM00799">
    <property type="entry name" value="DENN"/>
    <property type="match status" value="1"/>
</dbReference>
<dbReference type="Pfam" id="PF03455">
    <property type="entry name" value="dDENN"/>
    <property type="match status" value="1"/>
</dbReference>
<name>A0A0P7TY22_SCLFO</name>
<dbReference type="Gene3D" id="3.40.50.11500">
    <property type="match status" value="1"/>
</dbReference>
<dbReference type="SMART" id="SM00801">
    <property type="entry name" value="dDENN"/>
    <property type="match status" value="1"/>
</dbReference>
<evidence type="ECO:0000313" key="5">
    <source>
        <dbReference type="Proteomes" id="UP000034805"/>
    </source>
</evidence>
<evidence type="ECO:0000256" key="1">
    <source>
        <dbReference type="ARBA" id="ARBA00022658"/>
    </source>
</evidence>
<sequence length="939" mass="104396">MLALGAGQEGRGRGGRAACRPPTCGSGVNIKQKISQWEGRSQPDRGRGGAAKDQRVAVSRTLSGDVLENGVSRGPRNKASLAKAVSLGLDFREAQDSRLSRASDGLEHHSFLEKVAGPGPTPCPIQDSTPNPPAHPNSFAAAESRKDTRELLDVGMVDLKLPPSVLVDDPAAGLPPGNFYTSRGFWRKLEGDDLLLDRAFAAQPPIAVFENQVPSLTGTPPPKPQRTFQYQGVDSPPRHWERWSPPASQTHFRSCSSRPPPTCPPPPCPVAHGNGLSRNKKNRKSFEFEDVVRFTGQQGSPADESCSSGIYQALSEDNIYEDIVSDGSRENTYEDVRLFPMCLPKTLSPQRRNHRSSHAPQLPPKPLALQTLPEKVQKRRNDRKAAVVMASPMSSPPLCRPTLPKHQPTSPKKRTLPQYVYKIQEVFTAKRGRKRVKSQGSSGYESSAREETSGTESDPEDDSTGTPRRCVHVQSTLRRRPGYRTLERDLFHLQQQQLFQLFVVVSLRKMSPGNGYTPEITQQFPNKFEKSSRHSREAEDRLKAIPKFCFPDSQDWRPCGDLPSETFSFVLTGEDGSRLFGYCRKILPSGKGKRLPEVHCIVSRLGCFNLFAKVLEEVERRREVSPALVHPFMRSLMEAPFPAPGRTITVKSFLPGSGNEVLTLWRPVDSRLEHVDFQSLLQCLTVDQLLQVFASLLLERRVIFVADKLSTLSRCAHAALALLYPFTWQHTFVPVLPASMLDICCSPTPFLMGVLLPSLPQLLELPIEEVLIVDLCADRFVKQLGDEDCILPSKLQAALHDILEQREHILGREEQVGGEGEEPGLSSLVSEAFVRFFVELVGHYSLHMGEGAGGALELRRDAFRKSHPSRGARQFLQLFMDTQMFAGFIQDRELRKGGVKGLFEVRAAEYLESNPPPEPSGVNKFLKGLGNKMKFLQKK</sequence>